<gene>
    <name evidence="6" type="ORF">C7380_11324</name>
</gene>
<feature type="domain" description="Glycosyl hydrolase family 13 catalytic" evidence="5">
    <location>
        <begin position="171"/>
        <end position="582"/>
    </location>
</feature>
<evidence type="ECO:0000313" key="7">
    <source>
        <dbReference type="Proteomes" id="UP000245921"/>
    </source>
</evidence>
<keyword evidence="4" id="KW-0326">Glycosidase</keyword>
<dbReference type="Gene3D" id="2.60.40.1180">
    <property type="entry name" value="Golgi alpha-mannosidase II"/>
    <property type="match status" value="1"/>
</dbReference>
<dbReference type="Pfam" id="PF02922">
    <property type="entry name" value="CBM_48"/>
    <property type="match status" value="1"/>
</dbReference>
<dbReference type="SUPFAM" id="SSF51011">
    <property type="entry name" value="Glycosyl hydrolase domain"/>
    <property type="match status" value="1"/>
</dbReference>
<evidence type="ECO:0000256" key="2">
    <source>
        <dbReference type="ARBA" id="ARBA00022801"/>
    </source>
</evidence>
<dbReference type="EMBL" id="QGGI01000013">
    <property type="protein sequence ID" value="PWJ90036.1"/>
    <property type="molecule type" value="Genomic_DNA"/>
</dbReference>
<dbReference type="PANTHER" id="PTHR43002">
    <property type="entry name" value="GLYCOGEN DEBRANCHING ENZYME"/>
    <property type="match status" value="1"/>
</dbReference>
<comment type="caution">
    <text evidence="6">The sequence shown here is derived from an EMBL/GenBank/DDBJ whole genome shotgun (WGS) entry which is preliminary data.</text>
</comment>
<dbReference type="SMART" id="SM00642">
    <property type="entry name" value="Aamy"/>
    <property type="match status" value="1"/>
</dbReference>
<dbReference type="NCBIfam" id="TIGR02100">
    <property type="entry name" value="glgX_debranch"/>
    <property type="match status" value="1"/>
</dbReference>
<dbReference type="PROSITE" id="PS00659">
    <property type="entry name" value="GLYCOSYL_HYDROL_F5"/>
    <property type="match status" value="1"/>
</dbReference>
<dbReference type="InterPro" id="IPR011837">
    <property type="entry name" value="Glycogen_debranch_GlgX"/>
</dbReference>
<evidence type="ECO:0000259" key="5">
    <source>
        <dbReference type="SMART" id="SM00642"/>
    </source>
</evidence>
<evidence type="ECO:0000256" key="1">
    <source>
        <dbReference type="ARBA" id="ARBA00008061"/>
    </source>
</evidence>
<proteinExistence type="inferred from homology"/>
<keyword evidence="7" id="KW-1185">Reference proteome</keyword>
<dbReference type="InterPro" id="IPR017853">
    <property type="entry name" value="GH"/>
</dbReference>
<accession>A0AA45HI38</accession>
<keyword evidence="2" id="KW-0378">Hydrolase</keyword>
<evidence type="ECO:0000256" key="3">
    <source>
        <dbReference type="ARBA" id="ARBA00022946"/>
    </source>
</evidence>
<dbReference type="InterPro" id="IPR006047">
    <property type="entry name" value="GH13_cat_dom"/>
</dbReference>
<evidence type="ECO:0000313" key="6">
    <source>
        <dbReference type="EMBL" id="PWJ90036.1"/>
    </source>
</evidence>
<dbReference type="CDD" id="cd02856">
    <property type="entry name" value="E_set_GDE_Isoamylase_N"/>
    <property type="match status" value="1"/>
</dbReference>
<dbReference type="InterPro" id="IPR014756">
    <property type="entry name" value="Ig_E-set"/>
</dbReference>
<evidence type="ECO:0000256" key="4">
    <source>
        <dbReference type="ARBA" id="ARBA00023295"/>
    </source>
</evidence>
<dbReference type="InterPro" id="IPR013780">
    <property type="entry name" value="Glyco_hydro_b"/>
</dbReference>
<dbReference type="SUPFAM" id="SSF81296">
    <property type="entry name" value="E set domains"/>
    <property type="match status" value="1"/>
</dbReference>
<dbReference type="Gene3D" id="2.60.40.10">
    <property type="entry name" value="Immunoglobulins"/>
    <property type="match status" value="1"/>
</dbReference>
<dbReference type="InterPro" id="IPR044505">
    <property type="entry name" value="GlgX_Isoamylase_N_E_set"/>
</dbReference>
<dbReference type="Pfam" id="PF21156">
    <property type="entry name" value="ISOA1-3_C"/>
    <property type="match status" value="1"/>
</dbReference>
<dbReference type="InterPro" id="IPR018087">
    <property type="entry name" value="Glyco_hydro_5_CS"/>
</dbReference>
<dbReference type="RefSeq" id="WP_109605238.1">
    <property type="nucleotide sequence ID" value="NZ_JAMHJO010000019.1"/>
</dbReference>
<name>A0AA45HI38_9BACT</name>
<dbReference type="Pfam" id="PF00128">
    <property type="entry name" value="Alpha-amylase"/>
    <property type="match status" value="2"/>
</dbReference>
<keyword evidence="3" id="KW-0809">Transit peptide</keyword>
<dbReference type="SUPFAM" id="SSF51445">
    <property type="entry name" value="(Trans)glycosidases"/>
    <property type="match status" value="1"/>
</dbReference>
<dbReference type="CDD" id="cd11326">
    <property type="entry name" value="AmyAc_Glg_debranch"/>
    <property type="match status" value="1"/>
</dbReference>
<dbReference type="Gene3D" id="3.20.20.80">
    <property type="entry name" value="Glycosidases"/>
    <property type="match status" value="1"/>
</dbReference>
<dbReference type="InterPro" id="IPR013783">
    <property type="entry name" value="Ig-like_fold"/>
</dbReference>
<dbReference type="GO" id="GO:0004135">
    <property type="term" value="F:amylo-alpha-1,6-glucosidase activity"/>
    <property type="evidence" value="ECO:0007669"/>
    <property type="project" value="InterPro"/>
</dbReference>
<organism evidence="6 7">
    <name type="scientific">Oceanotoga teriensis</name>
    <dbReference type="NCBI Taxonomy" id="515440"/>
    <lineage>
        <taxon>Bacteria</taxon>
        <taxon>Thermotogati</taxon>
        <taxon>Thermotogota</taxon>
        <taxon>Thermotogae</taxon>
        <taxon>Petrotogales</taxon>
        <taxon>Petrotogaceae</taxon>
        <taxon>Oceanotoga</taxon>
    </lineage>
</organism>
<comment type="similarity">
    <text evidence="1">Belongs to the glycosyl hydrolase 13 family.</text>
</comment>
<dbReference type="InterPro" id="IPR004193">
    <property type="entry name" value="Glyco_hydro_13_N"/>
</dbReference>
<sequence length="707" mass="81495">MIDFIVKRGYPTPGATVDSEGVNFSIFTRNGTKVTLELYENFYDEEPIFKYDLQKIKNKTGDVWHIYVKGAKHNMFYGWRIDGVYDPESGHRFNYNKLLIDPYARAISSTLDFSDDYIYGYSKDSKYKDLSFSKKNSAISNCKSIIIDESIYDWGEDRKPDIKMRDTIIYEMHVRLFTINANSEVDNRGTFDGIIQKLKHLKELGITSIELMPVFEFSPNSNTNINPLNGEALKDIWGYNPLSFFAVSGNYSYGVKLGEQVFQFKDFVKILHKNNFEIILDVVYNHTGEGSELGPTLSFRGVDNSIYYILDNNRRFYANYSGTGNTLNCSHSVVKQMILDSLRYWVTEMHVDGFRFDLAAILGRDSKGNWIGDLSLLKDIADDPILSGTKLIAEGWDAAGGYYVGEFPTGWAEWNGKFRDTVRRFVRGDNGQVGDLATRIAGSPDLFQKSGRHPWSSVNFITAHDGFTLWDLVSYNRKHNHMNGENNMDGANDNYSYNHGVEGYTDDLNIISLRKQQIKNFIVILMLSQGVPMILMGDEFCRTQYGNNNTYCQDNNISWVDWSFKDKNYDIFDFYRKMIKFRKNYSSLRRKHFFTGKDLKGDGFADITWHGIEPYKPDFGFYSHSLAFMINGEEYISKDGNINDDIYVALNSYNEPLKFTLPRLNNKNWYLIVDTSRSHPNDFLVSPEYIENDYTLQPNSSVIMIGK</sequence>
<dbReference type="Proteomes" id="UP000245921">
    <property type="component" value="Unassembled WGS sequence"/>
</dbReference>
<dbReference type="GO" id="GO:0019156">
    <property type="term" value="F:isoamylase activity"/>
    <property type="evidence" value="ECO:0007669"/>
    <property type="project" value="UniProtKB-ARBA"/>
</dbReference>
<reference evidence="6 7" key="1">
    <citation type="submission" date="2018-05" db="EMBL/GenBank/DDBJ databases">
        <title>Genomic Encyclopedia of Type Strains, Phase IV (KMG-IV): sequencing the most valuable type-strain genomes for metagenomic binning, comparative biology and taxonomic classification.</title>
        <authorList>
            <person name="Goeker M."/>
        </authorList>
    </citation>
    <scope>NUCLEOTIDE SEQUENCE [LARGE SCALE GENOMIC DNA]</scope>
    <source>
        <strain evidence="6 7">DSM 24906</strain>
    </source>
</reference>
<dbReference type="InterPro" id="IPR048650">
    <property type="entry name" value="ISOA1-3-like_C"/>
</dbReference>
<dbReference type="GO" id="GO:0005980">
    <property type="term" value="P:glycogen catabolic process"/>
    <property type="evidence" value="ECO:0007669"/>
    <property type="project" value="InterPro"/>
</dbReference>
<dbReference type="AlphaFoldDB" id="A0AA45HI38"/>
<protein>
    <submittedName>
        <fullName evidence="6">Glycogen operon protein</fullName>
    </submittedName>
</protein>